<organism evidence="1 2">
    <name type="scientific">Runella defluvii</name>
    <dbReference type="NCBI Taxonomy" id="370973"/>
    <lineage>
        <taxon>Bacteria</taxon>
        <taxon>Pseudomonadati</taxon>
        <taxon>Bacteroidota</taxon>
        <taxon>Cytophagia</taxon>
        <taxon>Cytophagales</taxon>
        <taxon>Spirosomataceae</taxon>
        <taxon>Runella</taxon>
    </lineage>
</organism>
<evidence type="ECO:0000313" key="2">
    <source>
        <dbReference type="Proteomes" id="UP000541352"/>
    </source>
</evidence>
<dbReference type="AlphaFoldDB" id="A0A7W5ZK56"/>
<proteinExistence type="predicted"/>
<dbReference type="Proteomes" id="UP000541352">
    <property type="component" value="Unassembled WGS sequence"/>
</dbReference>
<reference evidence="1 2" key="1">
    <citation type="submission" date="2020-08" db="EMBL/GenBank/DDBJ databases">
        <title>Genomic Encyclopedia of Type Strains, Phase IV (KMG-IV): sequencing the most valuable type-strain genomes for metagenomic binning, comparative biology and taxonomic classification.</title>
        <authorList>
            <person name="Goeker M."/>
        </authorList>
    </citation>
    <scope>NUCLEOTIDE SEQUENCE [LARGE SCALE GENOMIC DNA]</scope>
    <source>
        <strain evidence="1 2">DSM 17976</strain>
    </source>
</reference>
<gene>
    <name evidence="1" type="ORF">FHS57_002809</name>
</gene>
<accession>A0A7W5ZK56</accession>
<dbReference type="EMBL" id="JACIBY010000005">
    <property type="protein sequence ID" value="MBB3838803.1"/>
    <property type="molecule type" value="Genomic_DNA"/>
</dbReference>
<comment type="caution">
    <text evidence="1">The sequence shown here is derived from an EMBL/GenBank/DDBJ whole genome shotgun (WGS) entry which is preliminary data.</text>
</comment>
<protein>
    <submittedName>
        <fullName evidence="1">Uncharacterized protein</fullName>
    </submittedName>
</protein>
<name>A0A7W5ZK56_9BACT</name>
<evidence type="ECO:0000313" key="1">
    <source>
        <dbReference type="EMBL" id="MBB3838803.1"/>
    </source>
</evidence>
<sequence>MFSMCLFSNFLCVLECMPLKLTSDKDNLSFATALEVELGIKVEVLLTQMI</sequence>
<keyword evidence="2" id="KW-1185">Reference proteome</keyword>